<dbReference type="InterPro" id="IPR003594">
    <property type="entry name" value="HATPase_dom"/>
</dbReference>
<keyword evidence="7" id="KW-0902">Two-component regulatory system</keyword>
<dbReference type="Gene3D" id="6.10.340.10">
    <property type="match status" value="1"/>
</dbReference>
<dbReference type="GO" id="GO:0000155">
    <property type="term" value="F:phosphorelay sensor kinase activity"/>
    <property type="evidence" value="ECO:0007669"/>
    <property type="project" value="InterPro"/>
</dbReference>
<evidence type="ECO:0000256" key="5">
    <source>
        <dbReference type="ARBA" id="ARBA00022679"/>
    </source>
</evidence>
<evidence type="ECO:0000256" key="8">
    <source>
        <dbReference type="SAM" id="Coils"/>
    </source>
</evidence>
<evidence type="ECO:0000259" key="10">
    <source>
        <dbReference type="PROSITE" id="PS50109"/>
    </source>
</evidence>
<evidence type="ECO:0000259" key="11">
    <source>
        <dbReference type="PROSITE" id="PS50885"/>
    </source>
</evidence>
<dbReference type="Pfam" id="PF02518">
    <property type="entry name" value="HATPase_c"/>
    <property type="match status" value="1"/>
</dbReference>
<dbReference type="EMBL" id="OX458332">
    <property type="protein sequence ID" value="CAI8873810.1"/>
    <property type="molecule type" value="Genomic_DNA"/>
</dbReference>
<dbReference type="Pfam" id="PF00672">
    <property type="entry name" value="HAMP"/>
    <property type="match status" value="1"/>
</dbReference>
<feature type="coiled-coil region" evidence="8">
    <location>
        <begin position="251"/>
        <end position="278"/>
    </location>
</feature>
<dbReference type="Proteomes" id="UP001158598">
    <property type="component" value="Chromosome"/>
</dbReference>
<dbReference type="SUPFAM" id="SSF55874">
    <property type="entry name" value="ATPase domain of HSP90 chaperone/DNA topoisomerase II/histidine kinase"/>
    <property type="match status" value="1"/>
</dbReference>
<dbReference type="InterPro" id="IPR004358">
    <property type="entry name" value="Sig_transdc_His_kin-like_C"/>
</dbReference>
<organism evidence="12 13">
    <name type="scientific">Methylococcus capsulatus</name>
    <dbReference type="NCBI Taxonomy" id="414"/>
    <lineage>
        <taxon>Bacteria</taxon>
        <taxon>Pseudomonadati</taxon>
        <taxon>Pseudomonadota</taxon>
        <taxon>Gammaproteobacteria</taxon>
        <taxon>Methylococcales</taxon>
        <taxon>Methylococcaceae</taxon>
        <taxon>Methylococcus</taxon>
    </lineage>
</organism>
<comment type="catalytic activity">
    <reaction evidence="1">
        <text>ATP + protein L-histidine = ADP + protein N-phospho-L-histidine.</text>
        <dbReference type="EC" id="2.7.13.3"/>
    </reaction>
</comment>
<dbReference type="RefSeq" id="WP_017365191.1">
    <property type="nucleotide sequence ID" value="NZ_OX458332.1"/>
</dbReference>
<keyword evidence="9" id="KW-0472">Membrane</keyword>
<dbReference type="InterPro" id="IPR036097">
    <property type="entry name" value="HisK_dim/P_sf"/>
</dbReference>
<dbReference type="Gene3D" id="1.10.287.130">
    <property type="match status" value="1"/>
</dbReference>
<comment type="subcellular location">
    <subcellularLocation>
        <location evidence="2">Membrane</location>
    </subcellularLocation>
</comment>
<protein>
    <recommendedName>
        <fullName evidence="3">histidine kinase</fullName>
        <ecNumber evidence="3">2.7.13.3</ecNumber>
    </recommendedName>
</protein>
<dbReference type="SMART" id="SM00388">
    <property type="entry name" value="HisKA"/>
    <property type="match status" value="1"/>
</dbReference>
<dbReference type="CDD" id="cd06225">
    <property type="entry name" value="HAMP"/>
    <property type="match status" value="1"/>
</dbReference>
<dbReference type="Pfam" id="PF00512">
    <property type="entry name" value="HisKA"/>
    <property type="match status" value="1"/>
</dbReference>
<dbReference type="InterPro" id="IPR050736">
    <property type="entry name" value="Sensor_HK_Regulatory"/>
</dbReference>
<name>A0AA35XW24_METCP</name>
<dbReference type="PANTHER" id="PTHR43711:SF28">
    <property type="entry name" value="SENSOR HISTIDINE KINASE YXDK"/>
    <property type="match status" value="1"/>
</dbReference>
<dbReference type="InterPro" id="IPR036890">
    <property type="entry name" value="HATPase_C_sf"/>
</dbReference>
<dbReference type="Gene3D" id="3.30.565.10">
    <property type="entry name" value="Histidine kinase-like ATPase, C-terminal domain"/>
    <property type="match status" value="1"/>
</dbReference>
<reference evidence="12" key="1">
    <citation type="submission" date="2023-03" db="EMBL/GenBank/DDBJ databases">
        <authorList>
            <person name="Pearce D."/>
        </authorList>
    </citation>
    <scope>NUCLEOTIDE SEQUENCE</scope>
    <source>
        <strain evidence="12">Mc</strain>
    </source>
</reference>
<dbReference type="SUPFAM" id="SSF47384">
    <property type="entry name" value="Homodimeric domain of signal transducing histidine kinase"/>
    <property type="match status" value="1"/>
</dbReference>
<keyword evidence="4" id="KW-0597">Phosphoprotein</keyword>
<dbReference type="PROSITE" id="PS50885">
    <property type="entry name" value="HAMP"/>
    <property type="match status" value="1"/>
</dbReference>
<proteinExistence type="predicted"/>
<gene>
    <name evidence="12" type="ORF">MCNOR_2922</name>
</gene>
<dbReference type="PRINTS" id="PR00344">
    <property type="entry name" value="BCTRLSENSOR"/>
</dbReference>
<dbReference type="InterPro" id="IPR005467">
    <property type="entry name" value="His_kinase_dom"/>
</dbReference>
<evidence type="ECO:0000256" key="9">
    <source>
        <dbReference type="SAM" id="Phobius"/>
    </source>
</evidence>
<dbReference type="SMART" id="SM00304">
    <property type="entry name" value="HAMP"/>
    <property type="match status" value="1"/>
</dbReference>
<dbReference type="PANTHER" id="PTHR43711">
    <property type="entry name" value="TWO-COMPONENT HISTIDINE KINASE"/>
    <property type="match status" value="1"/>
</dbReference>
<dbReference type="AlphaFoldDB" id="A0AA35XW24"/>
<feature type="transmembrane region" description="Helical" evidence="9">
    <location>
        <begin position="198"/>
        <end position="220"/>
    </location>
</feature>
<dbReference type="CDD" id="cd00082">
    <property type="entry name" value="HisKA"/>
    <property type="match status" value="1"/>
</dbReference>
<keyword evidence="6 12" id="KW-0418">Kinase</keyword>
<dbReference type="SMART" id="SM00387">
    <property type="entry name" value="HATPase_c"/>
    <property type="match status" value="1"/>
</dbReference>
<dbReference type="PROSITE" id="PS50109">
    <property type="entry name" value="HIS_KIN"/>
    <property type="match status" value="1"/>
</dbReference>
<evidence type="ECO:0000256" key="3">
    <source>
        <dbReference type="ARBA" id="ARBA00012438"/>
    </source>
</evidence>
<feature type="domain" description="Histidine kinase" evidence="10">
    <location>
        <begin position="278"/>
        <end position="496"/>
    </location>
</feature>
<feature type="domain" description="HAMP" evidence="11">
    <location>
        <begin position="218"/>
        <end position="270"/>
    </location>
</feature>
<keyword evidence="9" id="KW-0812">Transmembrane</keyword>
<sequence>MYKFRFPSLSVSKLVLGGFVLAALPLLVAIGSTVGAVDDLAAQSRKTVYSVAQLSQKSFMLMERLSDLERKGKQLLVFDDADMRSAFEAMHEQVQDIVLDLRVRTEDESLTAQLDQFGSEEAAAYQSVMEAQESRKAKTQGTVPRRGSQGPSAGLEKFDGLFQSLGRKARTLSQAYTVLIDQEVARLDGHSKSVQDRILVRSAVLVPGAACLVALFTVLITRPIRQLESAIRQLGSGDYQQPVSVTGPSDLTFLGERLEWLRSRLNALEEAKQQFMRHVSHEVKTPLATIHEGTGLLADEVVGELNPEQKEITQILVSNTQRLERLITALINYSQANADPAALRREPVDMHALVGEVLDEYQLRLRAKDLRLDVHLAKIEIEGNREQLRTVIDNLLSNAVKYSPAGGLISLRLGALDHYMELEVGDEGPGIAPEERQQVFEPFFQGSKGRELGIPGTGLGLAIVRECVMSHHGSVELLDPPTGNGTLVRVRIPWCEESTPRLRVRISFPRQGEPADV</sequence>
<evidence type="ECO:0000313" key="12">
    <source>
        <dbReference type="EMBL" id="CAI8873810.1"/>
    </source>
</evidence>
<keyword evidence="8" id="KW-0175">Coiled coil</keyword>
<evidence type="ECO:0000256" key="7">
    <source>
        <dbReference type="ARBA" id="ARBA00023012"/>
    </source>
</evidence>
<evidence type="ECO:0000256" key="1">
    <source>
        <dbReference type="ARBA" id="ARBA00000085"/>
    </source>
</evidence>
<evidence type="ECO:0000256" key="2">
    <source>
        <dbReference type="ARBA" id="ARBA00004370"/>
    </source>
</evidence>
<evidence type="ECO:0000256" key="6">
    <source>
        <dbReference type="ARBA" id="ARBA00022777"/>
    </source>
</evidence>
<dbReference type="InterPro" id="IPR003660">
    <property type="entry name" value="HAMP_dom"/>
</dbReference>
<dbReference type="GO" id="GO:0016020">
    <property type="term" value="C:membrane"/>
    <property type="evidence" value="ECO:0007669"/>
    <property type="project" value="UniProtKB-SubCell"/>
</dbReference>
<evidence type="ECO:0000313" key="13">
    <source>
        <dbReference type="Proteomes" id="UP001158598"/>
    </source>
</evidence>
<dbReference type="EC" id="2.7.13.3" evidence="3"/>
<dbReference type="InterPro" id="IPR003661">
    <property type="entry name" value="HisK_dim/P_dom"/>
</dbReference>
<evidence type="ECO:0000256" key="4">
    <source>
        <dbReference type="ARBA" id="ARBA00022553"/>
    </source>
</evidence>
<keyword evidence="9" id="KW-1133">Transmembrane helix</keyword>
<accession>A0AA35XW24</accession>
<dbReference type="SUPFAM" id="SSF158472">
    <property type="entry name" value="HAMP domain-like"/>
    <property type="match status" value="1"/>
</dbReference>
<keyword evidence="5 12" id="KW-0808">Transferase</keyword>